<sequence length="54" mass="5771">MAEMMVPAFVQVASPVATLGSGFHFYGDTSDPGPPSSCGQLPQHTKLLRKFSFV</sequence>
<accession>A0A931GXS2</accession>
<dbReference type="RefSeq" id="WP_196990463.1">
    <property type="nucleotide sequence ID" value="NZ_JADWYR010000001.1"/>
</dbReference>
<dbReference type="EMBL" id="JADWYR010000001">
    <property type="protein sequence ID" value="MBG9376454.1"/>
    <property type="molecule type" value="Genomic_DNA"/>
</dbReference>
<evidence type="ECO:0000313" key="2">
    <source>
        <dbReference type="Proteomes" id="UP000628448"/>
    </source>
</evidence>
<gene>
    <name evidence="1" type="ORF">I5907_09435</name>
</gene>
<comment type="caution">
    <text evidence="1">The sequence shown here is derived from an EMBL/GenBank/DDBJ whole genome shotgun (WGS) entry which is preliminary data.</text>
</comment>
<name>A0A931GXS2_9BACT</name>
<dbReference type="Proteomes" id="UP000628448">
    <property type="component" value="Unassembled WGS sequence"/>
</dbReference>
<reference evidence="1" key="1">
    <citation type="submission" date="2020-11" db="EMBL/GenBank/DDBJ databases">
        <title>Bacterial whole genome sequence for Panacibacter sp. DH6.</title>
        <authorList>
            <person name="Le V."/>
            <person name="Ko S."/>
            <person name="Ahn C.-Y."/>
            <person name="Oh H.-M."/>
        </authorList>
    </citation>
    <scope>NUCLEOTIDE SEQUENCE</scope>
    <source>
        <strain evidence="1">DH6</strain>
    </source>
</reference>
<dbReference type="AlphaFoldDB" id="A0A931GXS2"/>
<keyword evidence="2" id="KW-1185">Reference proteome</keyword>
<proteinExistence type="predicted"/>
<protein>
    <submittedName>
        <fullName evidence="1">Uncharacterized protein</fullName>
    </submittedName>
</protein>
<organism evidence="1 2">
    <name type="scientific">Panacibacter microcysteis</name>
    <dbReference type="NCBI Taxonomy" id="2793269"/>
    <lineage>
        <taxon>Bacteria</taxon>
        <taxon>Pseudomonadati</taxon>
        <taxon>Bacteroidota</taxon>
        <taxon>Chitinophagia</taxon>
        <taxon>Chitinophagales</taxon>
        <taxon>Chitinophagaceae</taxon>
        <taxon>Panacibacter</taxon>
    </lineage>
</organism>
<evidence type="ECO:0000313" key="1">
    <source>
        <dbReference type="EMBL" id="MBG9376454.1"/>
    </source>
</evidence>